<feature type="region of interest" description="Disordered" evidence="11">
    <location>
        <begin position="3322"/>
        <end position="3385"/>
    </location>
</feature>
<feature type="region of interest" description="Disordered" evidence="11">
    <location>
        <begin position="585"/>
        <end position="608"/>
    </location>
</feature>
<feature type="transmembrane region" description="Helical" evidence="12">
    <location>
        <begin position="3402"/>
        <end position="3426"/>
    </location>
</feature>
<keyword evidence="3" id="KW-0597">Phosphoprotein</keyword>
<feature type="compositionally biased region" description="Polar residues" evidence="11">
    <location>
        <begin position="2909"/>
        <end position="2923"/>
    </location>
</feature>
<dbReference type="PANTHER" id="PTHR14514">
    <property type="entry name" value="PKA ANCHORING PROTEIN"/>
    <property type="match status" value="1"/>
</dbReference>
<keyword evidence="15" id="KW-1185">Reference proteome</keyword>
<evidence type="ECO:0000256" key="9">
    <source>
        <dbReference type="PROSITE-ProRule" id="PRU00385"/>
    </source>
</evidence>
<feature type="coiled-coil region" evidence="10">
    <location>
        <begin position="184"/>
        <end position="211"/>
    </location>
</feature>
<feature type="coiled-coil region" evidence="10">
    <location>
        <begin position="1156"/>
        <end position="1183"/>
    </location>
</feature>
<keyword evidence="7 9" id="KW-0472">Membrane</keyword>
<dbReference type="SMART" id="SM00150">
    <property type="entry name" value="SPEC"/>
    <property type="match status" value="27"/>
</dbReference>
<evidence type="ECO:0000256" key="8">
    <source>
        <dbReference type="ARBA" id="ARBA00023242"/>
    </source>
</evidence>
<feature type="coiled-coil region" evidence="10">
    <location>
        <begin position="1023"/>
        <end position="1085"/>
    </location>
</feature>
<evidence type="ECO:0000313" key="15">
    <source>
        <dbReference type="Proteomes" id="UP001497497"/>
    </source>
</evidence>
<gene>
    <name evidence="14" type="ORF">GSLYS_00017798001</name>
</gene>
<evidence type="ECO:0000256" key="7">
    <source>
        <dbReference type="ARBA" id="ARBA00023136"/>
    </source>
</evidence>
<dbReference type="PROSITE" id="PS51049">
    <property type="entry name" value="KASH"/>
    <property type="match status" value="1"/>
</dbReference>
<comment type="subcellular location">
    <subcellularLocation>
        <location evidence="1">Nucleus membrane</location>
    </subcellularLocation>
</comment>
<evidence type="ECO:0000256" key="11">
    <source>
        <dbReference type="SAM" id="MobiDB-lite"/>
    </source>
</evidence>
<evidence type="ECO:0000256" key="6">
    <source>
        <dbReference type="ARBA" id="ARBA00022989"/>
    </source>
</evidence>
<comment type="similarity">
    <text evidence="2">Belongs to the nesprin family.</text>
</comment>
<dbReference type="Pfam" id="PF00435">
    <property type="entry name" value="Spectrin"/>
    <property type="match status" value="11"/>
</dbReference>
<evidence type="ECO:0000259" key="13">
    <source>
        <dbReference type="PROSITE" id="PS51049"/>
    </source>
</evidence>
<feature type="topological domain" description="Perinuclear space" evidence="9">
    <location>
        <begin position="3429"/>
        <end position="3458"/>
    </location>
</feature>
<keyword evidence="10" id="KW-0175">Coiled coil</keyword>
<evidence type="ECO:0000256" key="2">
    <source>
        <dbReference type="ARBA" id="ARBA00008619"/>
    </source>
</evidence>
<evidence type="ECO:0000256" key="4">
    <source>
        <dbReference type="ARBA" id="ARBA00022692"/>
    </source>
</evidence>
<feature type="region of interest" description="Disordered" evidence="11">
    <location>
        <begin position="2887"/>
        <end position="2996"/>
    </location>
</feature>
<organism evidence="14 15">
    <name type="scientific">Lymnaea stagnalis</name>
    <name type="common">Great pond snail</name>
    <name type="synonym">Helix stagnalis</name>
    <dbReference type="NCBI Taxonomy" id="6523"/>
    <lineage>
        <taxon>Eukaryota</taxon>
        <taxon>Metazoa</taxon>
        <taxon>Spiralia</taxon>
        <taxon>Lophotrochozoa</taxon>
        <taxon>Mollusca</taxon>
        <taxon>Gastropoda</taxon>
        <taxon>Heterobranchia</taxon>
        <taxon>Euthyneura</taxon>
        <taxon>Panpulmonata</taxon>
        <taxon>Hygrophila</taxon>
        <taxon>Lymnaeoidea</taxon>
        <taxon>Lymnaeidae</taxon>
        <taxon>Lymnaea</taxon>
    </lineage>
</organism>
<evidence type="ECO:0000256" key="10">
    <source>
        <dbReference type="SAM" id="Coils"/>
    </source>
</evidence>
<feature type="coiled-coil region" evidence="10">
    <location>
        <begin position="299"/>
        <end position="353"/>
    </location>
</feature>
<evidence type="ECO:0000256" key="5">
    <source>
        <dbReference type="ARBA" id="ARBA00022737"/>
    </source>
</evidence>
<dbReference type="CDD" id="cd00176">
    <property type="entry name" value="SPEC"/>
    <property type="match status" value="12"/>
</dbReference>
<feature type="topological domain" description="Cytoplasmic" evidence="9">
    <location>
        <begin position="1"/>
        <end position="3407"/>
    </location>
</feature>
<sequence>MQLQERVVSIPQAIEKHQALLLEFEQLKPFLDVLRSKGGDIIRHSSEPEEKHKVQKALADINRQWLNLQSQTADHTQELSEAADLSHAIDDVANGLQEWLDHAETLVGVELNLFSFEKIKDHLKAHRRVQKELDSNQDKVIALNAMVKQLEQFCESPANMVRVNDLKQRVDDIQTHTDVQLSSLEDANKKIEEFEKEVNELMKWIEKTRARMTMRDTTTDLRNQLAVQERLYEDVLKNKARAEEVVASNPDPSYGHVPPDNSTGETTLTPAGRLVSEMGLLETAAKEQLESLELAVSQQERYAAQIRQLNQTISEAQQKLQASPVTATSVGALKQQMTERNRLAEQIKQSQANVNVVHEKNRQLILDSAMLSPSVFRKHYLPESAYSDYFSAAAQHQRGSSPLPSSSHLFYETLPTFSFDTPLLSDAPPTFRDMTQMASEGEPTLVAPPMGSATHLNDFELPRKIPPPKTDSIPRPTWSESIPSTSGEKTEASGLVSLTQSIDSPRTTARSFDSKSSLSYSTPPAVKSVVAETVSTKSGSRYLSSADVPESGIKVSLNTSGDSGSVDSGLDASVAISSSNLSQTLGDSLPSVNLGPENRDSKSSDGQSNVLWNALQEQVQSKERMLQEAIQRQETYQHLVQDLTTKMERAYIRLAESPASQAAQLDTQMREYQETLKEIENIKSDINKVKEWGDKLISSPDSESYKTMNATLAMLTDRFHNLETMAEDKGKQLQDARNSKEKHTIAKKAYTKRVEELRSWMEEMKVRQSSLTLPSDDLDTIKIQLDDNRDMQEEINNHLCQMSDLALQCDRLCEQEHPEQAEKLRTQLATLQNDLIQFKSMTIEKQNHLRTVIRETEKRQKELELQESTIQGLQRRMDEMKDLSYSSITHTAGIESSQKDNHKELATDLKSHKDLVQQISVQHVRTPVPSARQVTVSDKEVRQGWERLSQDLAHKNQSLEAILRTKKPGELLKSSYGTLRQEDITRQLEDVRGVVRELSDHWNVLQKKLGVQHLELDDALTFQQQYQSALQNVSNCLDQAQQQLFTVPTTTEEHIRQNEGLQKQLNSLQREIAAMNQQAEDLFLSTNYANQDLIENCLDSLQDRVKLLHGAAESQSGDLHSTERQWRQYQSEVTLLQQRLQDTQKLILAPNSTLSLEELMVNNQQIEAALKKCENQLHELKGKELSLGHPKGSYQSDLSNLQTYYMELHRRALERKSVLQNSITVQDQYQKMLSDYAAFLETAQDKVNLDSISARDLNHLKQQLTAHKDFFSDLEVHKAMLDSLASQCDPVTRSKFQQKHSSLSSITAVLVDQASLHGHRLERLTRQWTDLEEKYTRLIKVLSSLESKVPQPIVSGDSLTTIQDKLSRYKTLQTELADAKNTVFEVVDKGKQILHSINCPSLETDITDLAEKWVSLNTDLSYELKRTATLGDQLSTFETDATILSSWLKAAKMKLTSFKKLSQSDLQNIGAVRTKVEKVLEFRKEVENQVPLKERVISVGNKLLQNKNYDTRGLSDRLNGYEEEWKQLEQGISETEQFLHQAQMDLMPSRQALNELVTWVEEINKSLAQDAQRRITSLADIEVMVKKYKGYKIELNSKQMTLDFVNQSVLAPQPDEVDVPQEKLEFADKLGQLNRQWKGVVKSITDRLNALEGTFNKWDEFEKSLDRLHVWFREQEDNIKRYKLIGHEFGVKHTLTDCKAIQQQLKAKTEDLKTLRALGNHLIEISRDSPGCQQSVRDSLAGVDQKWKKLEEQTKLLENLLSDMSGQWARYHEDLASLNQLLTQTEYALNHYNLIGGDIGTLRSQVAKLQALKRDLDSSAGNLDMFSALAGQLRQVCEPPVQLEIQKNLADVQTKWKQLSADLAVRCVQFEQCLGQWERFEDQFNRIRDWLDTKEAICTELISMRDDPMRRAASLEKCKKIQAELDSYQSQVSDLCRLSDQVTRNMAPSTISIITSRQSAIEQRMLGLRQILEQHKTALTEDISMLGQFNKAFEVVQKFLSYAEQILASEDPSRSAEEDVLQMRLDALKQLTLLFNTNYSKLDTVNDLGYRLALNEADATRLRELNHRWQRLYEDANDRSRILQGHLLVQQDFASKCQTWMTFLAQTEQDLAKEVKGNLIDLREQLHCCERFESETYSRQQILHAIISDGQKMMRAGEVEDREDFQRKLHLLAEQWQSVSSRANQRRALIESLINQWQQFTSLSQQLTEWLQQKDEAIRACELESDSLQVIRNLVEKVKTTQHEFKLQEASYNKIHDLGSVLLQHADFTEAEKIRSTLSDLKARWHKVFGQLDNHKSRLEDVDRQWLHCEDDIEDILSWLRDIRHALNADIPTTYDELQAEINRCRDISIDFANSEDKRQRLLLKEKQLSRMVPKEDMNLLHQRIRLLIKQWGELQHQTQLREQRLTEALYRWTNVGERIRALLRWIEDMEIKVMSNQDMQVEDLLALLENEYKLELEKQELEKADIVAQGKALMKVSSEIRASDIEQKLLRLEDKWEHLQAVMEYRHRKLQETVLAVRQLDTSMKNLSQWLTTVENELSSGIAFKDTNVREIQGKLEANQELQDEIQCHSAGVSAVLNLCEVLLHDSDACPTESEFTALQHAMKNLEKRWRNICVLSPQRRTRLEETWQLWDIFRQDCQRFSDWLTQAEINVRDSEHDVSNIKVAKKKIRKYEELQRRVLDHLSDLEHINRQYCQLAKEGRTDSDGSLKVRMTDLNNRWDALQLRVTEIMKRLRDSASIREDFETTRASLIAWLNDVELQLTSLQNMSGSDLDTKVIELRRIEDEIHTKRHRMEYLNQAAVYLIQKGDSQQALHVQHELDDFRAFSKKILERVVTTKLYIERLLVAQRDIPTNTLDRDEGRYYFQSAADRIRELKDAQSALRIERQTEQVERFPSEAPALKYKRESSPSKVSLSPVRRTSSPIRRPGSPVQRSQSPSPIRSRSPTRRAVSPSKFAMTPLRRVSPSPHKYTPAPRSPSPEERDSVDGRASPRLDISRHEKTTKIDILYEELMESVDDCNIKLTELENNMAIYGNSEQSLQLLLECEVAVDKVDRLDRLLKIEMGQDSIPGTDNQVKFVKQRWETLKTRAVDQDYRISQNLVQFTNDLDKILAWLDEAEALQSTFQPLPVDIDQINLIIRKFMDFTVQLESKKALISSINLLSRNFLISKNTSSHQLRFKLQEMNRRWERVLSRAAETERALRISLIQCQEYHHQIHDYQLWLDEIEAKLHSCEPIHSGGTQILWTKYNTLLDLYDDLQRNQSTILSLKETADRLLTTTDSPEMSTARDKIHIISGRMRYDLHLAAGYIASLEEKLHGVQKGRSTASSFDEGLGSSRTSRSSTPLQIGPSSARTRSPFAISRKPLAGTTGPLLLSGTQDRDNLSTESESSTEVFSYTVRPFPLMRIICAALPIHLLLLLFLLFAFLIPVCEDEYSCLSQNNLRNSFSPMLHYTDGAPPI</sequence>
<dbReference type="Pfam" id="PF10541">
    <property type="entry name" value="KASH"/>
    <property type="match status" value="1"/>
</dbReference>
<accession>A0AAV2IDD6</accession>
<reference evidence="14 15" key="1">
    <citation type="submission" date="2024-04" db="EMBL/GenBank/DDBJ databases">
        <authorList>
            <consortium name="Genoscope - CEA"/>
            <person name="William W."/>
        </authorList>
    </citation>
    <scope>NUCLEOTIDE SEQUENCE [LARGE SCALE GENOMIC DNA]</scope>
</reference>
<name>A0AAV2IDD6_LYMST</name>
<keyword evidence="5" id="KW-0677">Repeat</keyword>
<keyword evidence="4 9" id="KW-0812">Transmembrane</keyword>
<feature type="domain" description="KASH" evidence="13">
    <location>
        <begin position="3399"/>
        <end position="3458"/>
    </location>
</feature>
<protein>
    <recommendedName>
        <fullName evidence="13">KASH domain-containing protein</fullName>
    </recommendedName>
</protein>
<proteinExistence type="inferred from homology"/>
<feature type="coiled-coil region" evidence="10">
    <location>
        <begin position="662"/>
        <end position="689"/>
    </location>
</feature>
<dbReference type="SMART" id="SM01249">
    <property type="entry name" value="KASH"/>
    <property type="match status" value="1"/>
</dbReference>
<feature type="region of interest" description="Disordered" evidence="11">
    <location>
        <begin position="442"/>
        <end position="528"/>
    </location>
</feature>
<dbReference type="PANTHER" id="PTHR14514:SF2">
    <property type="entry name" value="A-KINASE ANCHOR PROTEIN 6"/>
    <property type="match status" value="1"/>
</dbReference>
<dbReference type="InterPro" id="IPR002017">
    <property type="entry name" value="Spectrin_repeat"/>
</dbReference>
<comment type="caution">
    <text evidence="14">The sequence shown here is derived from an EMBL/GenBank/DDBJ whole genome shotgun (WGS) entry which is preliminary data.</text>
</comment>
<feature type="compositionally biased region" description="Polar residues" evidence="11">
    <location>
        <begin position="496"/>
        <end position="522"/>
    </location>
</feature>
<dbReference type="SUPFAM" id="SSF46966">
    <property type="entry name" value="Spectrin repeat"/>
    <property type="match status" value="23"/>
</dbReference>
<feature type="compositionally biased region" description="Polar residues" evidence="11">
    <location>
        <begin position="478"/>
        <end position="487"/>
    </location>
</feature>
<evidence type="ECO:0000313" key="14">
    <source>
        <dbReference type="EMBL" id="CAL1544285.1"/>
    </source>
</evidence>
<feature type="compositionally biased region" description="Low complexity" evidence="11">
    <location>
        <begin position="2925"/>
        <end position="2943"/>
    </location>
</feature>
<dbReference type="InterPro" id="IPR012315">
    <property type="entry name" value="KASH"/>
</dbReference>
<keyword evidence="6 12" id="KW-1133">Transmembrane helix</keyword>
<keyword evidence="8" id="KW-0539">Nucleus</keyword>
<evidence type="ECO:0000256" key="1">
    <source>
        <dbReference type="ARBA" id="ARBA00004126"/>
    </source>
</evidence>
<dbReference type="Gene3D" id="1.20.58.60">
    <property type="match status" value="16"/>
</dbReference>
<evidence type="ECO:0000256" key="12">
    <source>
        <dbReference type="SAM" id="Phobius"/>
    </source>
</evidence>
<dbReference type="GO" id="GO:0031965">
    <property type="term" value="C:nuclear membrane"/>
    <property type="evidence" value="ECO:0007669"/>
    <property type="project" value="UniProtKB-SubCell"/>
</dbReference>
<feature type="coiled-coil region" evidence="10">
    <location>
        <begin position="788"/>
        <end position="883"/>
    </location>
</feature>
<dbReference type="Proteomes" id="UP001497497">
    <property type="component" value="Unassembled WGS sequence"/>
</dbReference>
<feature type="compositionally biased region" description="Polar residues" evidence="11">
    <location>
        <begin position="3343"/>
        <end position="3353"/>
    </location>
</feature>
<dbReference type="InterPro" id="IPR018159">
    <property type="entry name" value="Spectrin/alpha-actinin"/>
</dbReference>
<feature type="compositionally biased region" description="Basic and acidic residues" evidence="11">
    <location>
        <begin position="2978"/>
        <end position="2996"/>
    </location>
</feature>
<evidence type="ECO:0000256" key="3">
    <source>
        <dbReference type="ARBA" id="ARBA00022553"/>
    </source>
</evidence>
<dbReference type="EMBL" id="CAXITT010000612">
    <property type="protein sequence ID" value="CAL1544285.1"/>
    <property type="molecule type" value="Genomic_DNA"/>
</dbReference>